<dbReference type="Gene3D" id="3.30.300.30">
    <property type="match status" value="1"/>
</dbReference>
<sequence length="123" mass="13423">MTFLGRDDEIFMRRGGRTSTTKIEATALDVPGVTQAAVNPPGADGVLHIWVVSRGSGADVLRGLSERLDPAKVPDQRWVQDRLPQTPHRRVDRQRLRQAERNVPGHVADVAETTTGTTTGTTT</sequence>
<dbReference type="SUPFAM" id="SSF56801">
    <property type="entry name" value="Acetyl-CoA synthetase-like"/>
    <property type="match status" value="1"/>
</dbReference>
<dbReference type="Proteomes" id="UP000037432">
    <property type="component" value="Unassembled WGS sequence"/>
</dbReference>
<dbReference type="PATRIC" id="fig|1938.3.peg.5870"/>
<organism evidence="2 3">
    <name type="scientific">Streptomyces viridochromogenes</name>
    <dbReference type="NCBI Taxonomy" id="1938"/>
    <lineage>
        <taxon>Bacteria</taxon>
        <taxon>Bacillati</taxon>
        <taxon>Actinomycetota</taxon>
        <taxon>Actinomycetes</taxon>
        <taxon>Kitasatosporales</taxon>
        <taxon>Streptomycetaceae</taxon>
        <taxon>Streptomyces</taxon>
    </lineage>
</organism>
<reference evidence="2 3" key="1">
    <citation type="submission" date="2015-06" db="EMBL/GenBank/DDBJ databases">
        <authorList>
            <person name="Ju K.-S."/>
            <person name="Doroghazi J.R."/>
            <person name="Metcalf W.W."/>
        </authorList>
    </citation>
    <scope>NUCLEOTIDE SEQUENCE [LARGE SCALE GENOMIC DNA]</scope>
    <source>
        <strain evidence="2 3">NRRL 3414</strain>
    </source>
</reference>
<evidence type="ECO:0008006" key="4">
    <source>
        <dbReference type="Google" id="ProtNLM"/>
    </source>
</evidence>
<feature type="region of interest" description="Disordered" evidence="1">
    <location>
        <begin position="80"/>
        <end position="105"/>
    </location>
</feature>
<comment type="caution">
    <text evidence="2">The sequence shown here is derived from an EMBL/GenBank/DDBJ whole genome shotgun (WGS) entry which is preliminary data.</text>
</comment>
<evidence type="ECO:0000313" key="2">
    <source>
        <dbReference type="EMBL" id="KMS75684.1"/>
    </source>
</evidence>
<dbReference type="InterPro" id="IPR045851">
    <property type="entry name" value="AMP-bd_C_sf"/>
</dbReference>
<evidence type="ECO:0000256" key="1">
    <source>
        <dbReference type="SAM" id="MobiDB-lite"/>
    </source>
</evidence>
<dbReference type="AlphaFoldDB" id="A0A0J7ZII0"/>
<proteinExistence type="predicted"/>
<protein>
    <recommendedName>
        <fullName evidence="4">AMP-binding enzyme C-terminal domain-containing protein</fullName>
    </recommendedName>
</protein>
<gene>
    <name evidence="2" type="ORF">ACM01_07785</name>
</gene>
<name>A0A0J7ZII0_STRVR</name>
<accession>A0A0J7ZII0</accession>
<dbReference type="EMBL" id="LFNT01000006">
    <property type="protein sequence ID" value="KMS75684.1"/>
    <property type="molecule type" value="Genomic_DNA"/>
</dbReference>
<evidence type="ECO:0000313" key="3">
    <source>
        <dbReference type="Proteomes" id="UP000037432"/>
    </source>
</evidence>